<dbReference type="PANTHER" id="PTHR24321:SF8">
    <property type="entry name" value="ESTRADIOL 17-BETA-DEHYDROGENASE 8-RELATED"/>
    <property type="match status" value="1"/>
</dbReference>
<dbReference type="RefSeq" id="WP_127692005.1">
    <property type="nucleotide sequence ID" value="NZ_RZUL01000011.1"/>
</dbReference>
<dbReference type="FunFam" id="3.40.50.720:FF:000084">
    <property type="entry name" value="Short-chain dehydrogenase reductase"/>
    <property type="match status" value="1"/>
</dbReference>
<dbReference type="PRINTS" id="PR00081">
    <property type="entry name" value="GDHRDH"/>
</dbReference>
<dbReference type="SUPFAM" id="SSF51735">
    <property type="entry name" value="NAD(P)-binding Rossmann-fold domains"/>
    <property type="match status" value="1"/>
</dbReference>
<sequence length="253" mass="26007">MPHSLNYNALNGKVILITGACGDIGRASIRLLTDRGARVIAIDKVDAPTSDDVADPAITWLRGDVTDEASVSGFVAEALKIAGQIDVLVNNAGIEGPVGPITDLSIDDFTKVFAVNVRGVFLCMKYVIPIMKAAGGGSIINMASTAGLSGTPGASAYIASKHAVIGLTRAGAAEWAGSGVRVNCLAPGPIDGRMMESIMGRLDAVGNVVRERIPSGRFGSPDEVASVIAFLASDDARHMHGTVIPVDGGRTAV</sequence>
<keyword evidence="2" id="KW-0560">Oxidoreductase</keyword>
<evidence type="ECO:0000256" key="3">
    <source>
        <dbReference type="ARBA" id="ARBA00051383"/>
    </source>
</evidence>
<comment type="catalytic activity">
    <reaction evidence="3">
        <text>2,5-dichlorocyclohexa-2,5-dien-1,4-diol + NAD(+) = 2,5-dichlorohydroquinone + NADH + H(+)</text>
        <dbReference type="Rhea" id="RHEA:15741"/>
        <dbReference type="ChEBI" id="CHEBI:15378"/>
        <dbReference type="ChEBI" id="CHEBI:27545"/>
        <dbReference type="ChEBI" id="CHEBI:28975"/>
        <dbReference type="ChEBI" id="CHEBI:57540"/>
        <dbReference type="ChEBI" id="CHEBI:57945"/>
    </reaction>
</comment>
<evidence type="ECO:0000313" key="4">
    <source>
        <dbReference type="EMBL" id="RVT39094.1"/>
    </source>
</evidence>
<dbReference type="PRINTS" id="PR00080">
    <property type="entry name" value="SDRFAMILY"/>
</dbReference>
<dbReference type="GO" id="GO:0016491">
    <property type="term" value="F:oxidoreductase activity"/>
    <property type="evidence" value="ECO:0007669"/>
    <property type="project" value="UniProtKB-KW"/>
</dbReference>
<evidence type="ECO:0000256" key="2">
    <source>
        <dbReference type="ARBA" id="ARBA00023002"/>
    </source>
</evidence>
<gene>
    <name evidence="4" type="ORF">ENE74_16720</name>
</gene>
<reference evidence="4 5" key="1">
    <citation type="submission" date="2019-01" db="EMBL/GenBank/DDBJ databases">
        <authorList>
            <person name="Chen W.-M."/>
        </authorList>
    </citation>
    <scope>NUCLEOTIDE SEQUENCE [LARGE SCALE GENOMIC DNA]</scope>
    <source>
        <strain evidence="4 5">TLA-22</strain>
    </source>
</reference>
<dbReference type="Proteomes" id="UP000282977">
    <property type="component" value="Unassembled WGS sequence"/>
</dbReference>
<comment type="similarity">
    <text evidence="1">Belongs to the short-chain dehydrogenases/reductases (SDR) family.</text>
</comment>
<dbReference type="CDD" id="cd05233">
    <property type="entry name" value="SDR_c"/>
    <property type="match status" value="1"/>
</dbReference>
<organism evidence="4 5">
    <name type="scientific">Sphingobium algorifonticola</name>
    <dbReference type="NCBI Taxonomy" id="2008318"/>
    <lineage>
        <taxon>Bacteria</taxon>
        <taxon>Pseudomonadati</taxon>
        <taxon>Pseudomonadota</taxon>
        <taxon>Alphaproteobacteria</taxon>
        <taxon>Sphingomonadales</taxon>
        <taxon>Sphingomonadaceae</taxon>
        <taxon>Sphingobium</taxon>
    </lineage>
</organism>
<dbReference type="PANTHER" id="PTHR24321">
    <property type="entry name" value="DEHYDROGENASES, SHORT CHAIN"/>
    <property type="match status" value="1"/>
</dbReference>
<dbReference type="Pfam" id="PF13561">
    <property type="entry name" value="adh_short_C2"/>
    <property type="match status" value="1"/>
</dbReference>
<dbReference type="EMBL" id="RZUL01000011">
    <property type="protein sequence ID" value="RVT39094.1"/>
    <property type="molecule type" value="Genomic_DNA"/>
</dbReference>
<dbReference type="InterPro" id="IPR036291">
    <property type="entry name" value="NAD(P)-bd_dom_sf"/>
</dbReference>
<name>A0A437J3L2_9SPHN</name>
<keyword evidence="5" id="KW-1185">Reference proteome</keyword>
<protein>
    <submittedName>
        <fullName evidence="4">SDR family oxidoreductase</fullName>
    </submittedName>
</protein>
<accession>A0A437J3L2</accession>
<dbReference type="NCBIfam" id="NF005559">
    <property type="entry name" value="PRK07231.1"/>
    <property type="match status" value="1"/>
</dbReference>
<comment type="caution">
    <text evidence="4">The sequence shown here is derived from an EMBL/GenBank/DDBJ whole genome shotgun (WGS) entry which is preliminary data.</text>
</comment>
<dbReference type="Gene3D" id="3.40.50.720">
    <property type="entry name" value="NAD(P)-binding Rossmann-like Domain"/>
    <property type="match status" value="1"/>
</dbReference>
<evidence type="ECO:0000313" key="5">
    <source>
        <dbReference type="Proteomes" id="UP000282977"/>
    </source>
</evidence>
<dbReference type="AlphaFoldDB" id="A0A437J3L2"/>
<proteinExistence type="inferred from homology"/>
<dbReference type="InterPro" id="IPR002347">
    <property type="entry name" value="SDR_fam"/>
</dbReference>
<dbReference type="OrthoDB" id="9809287at2"/>
<evidence type="ECO:0000256" key="1">
    <source>
        <dbReference type="ARBA" id="ARBA00006484"/>
    </source>
</evidence>